<dbReference type="EMBL" id="SUMD01000002">
    <property type="protein sequence ID" value="TJZ80023.1"/>
    <property type="molecule type" value="Genomic_DNA"/>
</dbReference>
<dbReference type="InterPro" id="IPR006073">
    <property type="entry name" value="GTP-bd"/>
</dbReference>
<keyword evidence="4" id="KW-1185">Reference proteome</keyword>
<dbReference type="PANTHER" id="PTHR42714:SF2">
    <property type="entry name" value="TRNA MODIFICATION GTPASE GTPBP3, MITOCHONDRIAL"/>
    <property type="match status" value="1"/>
</dbReference>
<feature type="coiled-coil region" evidence="1">
    <location>
        <begin position="335"/>
        <end position="362"/>
    </location>
</feature>
<evidence type="ECO:0000259" key="2">
    <source>
        <dbReference type="Pfam" id="PF01926"/>
    </source>
</evidence>
<dbReference type="SUPFAM" id="SSF52540">
    <property type="entry name" value="P-loop containing nucleoside triphosphate hydrolases"/>
    <property type="match status" value="2"/>
</dbReference>
<dbReference type="InterPro" id="IPR027417">
    <property type="entry name" value="P-loop_NTPase"/>
</dbReference>
<name>A0ABY2RNH3_9NOCA</name>
<evidence type="ECO:0000313" key="4">
    <source>
        <dbReference type="Proteomes" id="UP000305109"/>
    </source>
</evidence>
<protein>
    <submittedName>
        <fullName evidence="3">GTP-binding protein</fullName>
    </submittedName>
</protein>
<comment type="caution">
    <text evidence="3">The sequence shown here is derived from an EMBL/GenBank/DDBJ whole genome shotgun (WGS) entry which is preliminary data.</text>
</comment>
<dbReference type="PANTHER" id="PTHR42714">
    <property type="entry name" value="TRNA MODIFICATION GTPASE GTPBP3"/>
    <property type="match status" value="1"/>
</dbReference>
<dbReference type="CDD" id="cd00882">
    <property type="entry name" value="Ras_like_GTPase"/>
    <property type="match status" value="1"/>
</dbReference>
<keyword evidence="1" id="KW-0175">Coiled coil</keyword>
<organism evidence="3 4">
    <name type="scientific">Rhodococcus oryzae</name>
    <dbReference type="NCBI Taxonomy" id="2571143"/>
    <lineage>
        <taxon>Bacteria</taxon>
        <taxon>Bacillati</taxon>
        <taxon>Actinomycetota</taxon>
        <taxon>Actinomycetes</taxon>
        <taxon>Mycobacteriales</taxon>
        <taxon>Nocardiaceae</taxon>
        <taxon>Rhodococcus</taxon>
    </lineage>
</organism>
<accession>A0ABY2RNH3</accession>
<dbReference type="Gene3D" id="3.40.50.300">
    <property type="entry name" value="P-loop containing nucleotide triphosphate hydrolases"/>
    <property type="match status" value="2"/>
</dbReference>
<gene>
    <name evidence="3" type="ORF">FCG67_03795</name>
</gene>
<dbReference type="Proteomes" id="UP000305109">
    <property type="component" value="Unassembled WGS sequence"/>
</dbReference>
<dbReference type="Pfam" id="PF01926">
    <property type="entry name" value="MMR_HSR1"/>
    <property type="match status" value="2"/>
</dbReference>
<feature type="domain" description="G" evidence="2">
    <location>
        <begin position="752"/>
        <end position="839"/>
    </location>
</feature>
<feature type="domain" description="G" evidence="2">
    <location>
        <begin position="101"/>
        <end position="212"/>
    </location>
</feature>
<reference evidence="3 4" key="1">
    <citation type="submission" date="2019-04" db="EMBL/GenBank/DDBJ databases">
        <title>Rhodococcus oryzae sp. nov., a novel actinomycete isolated from rhizosphere soil of rice (Oryza sativa L.).</title>
        <authorList>
            <person name="Li C."/>
        </authorList>
    </citation>
    <scope>NUCLEOTIDE SEQUENCE [LARGE SCALE GENOMIC DNA]</scope>
    <source>
        <strain evidence="3 4">NEAU-CX67</strain>
    </source>
</reference>
<evidence type="ECO:0000313" key="3">
    <source>
        <dbReference type="EMBL" id="TJZ80023.1"/>
    </source>
</evidence>
<evidence type="ECO:0000256" key="1">
    <source>
        <dbReference type="SAM" id="Coils"/>
    </source>
</evidence>
<proteinExistence type="predicted"/>
<sequence>MAYCGSTGECAHRPTGRDGCMTPDVVSLEAAVCTAVEQGRAELSRLDDVVDGLVSAFAGVAACPQPVSPLVAKLDDLARGLPRDLRRHLDRERDSLGSFNIAFFGRTGVGKSTLLSAFGQLDGEFVSPGVSDWTTDVHRVEWRGCRLYDTPGINGWGRTESRHDLESKARRAVEIADIVLLCFDNQSQQAMEFEKIAAWIRDHGKPVVAVLNVRNPRWRHPATVPETRRKTLSESVRQHTDNIRTELAQIGLPDTPVVAIHSRRALFARATTPFHGPAQKEFLHERDAFGVEYLARWSNFGTLEQLLAASITEGGAELRLAALREDIRGRYQRTVTDLESLAVDIEREADALERNIESLFAVLGYPEGDERAKWLYDADEDLVALSEASRGRPYTSKAQGSLCRYVRYITSSHLAVCRRNARAAADELIQSAFDEGKSIDDSEFKEAVFDEDAVAAVEQTIWADRGTFLKRELKVAVEHDHTHSPSASARAASILGAEGNGGLGKVVQGGGIAVGLGVLAVPVIMNLWNPVGWAVGVAVVGVGIAGQVQQFFGKRMSDQADERTRKARAQAIADTNRAVDQTFDDREDFVVAASRDAGWELLAGGVRESLRGAIELREASRRIEQLIGKVQAGANSIEGTPAVADVLHRAQRRLADTPAALTGALLGEGWLATAETEHRPAEIDSAVQAMYMGRHGHDKSRLQRAIAGAWNTPRVERIRSWREELEDAAMRDPSILEVAHEFSRVSRMNPTLVVLGDYNSGKSSLIRRILVENGQHTNAPLDIRAVPATDAAHRHEFPRFDLVDTPGLQSGHADHDAQALEAVVESALVFVVVHINLLVGNTSLLELIARGSDTIAAKGGRMIFLVNRCDELGVDPITASDAYVNMQDRKRDELRAAFSGRSIEIDSDRIHCLSGDPFGLIGSDAAVEPQDFAENRLWDGVAALTETMANLPDVQLASATVAAAFDTAVTGLIRHRVRLHRKNAAAAEELRVLEPIIAAVQAALDDATVLGASLREEARQIIDSHGSSAKARIYEMDRNDSEALEQLVVSWFEEPELTDALSRYLKEAKRSLDEWQSEHVSAIDRERREADFQLSHGIAEEFQVDGGALYEDVAEGAGQVAAAAAPLVKAFGNRDAVYAIGKLFNHKFKPWGAVKGGAKVAKVANVLAVVGAAVDVAVMANDARKSSEHKDAQVAAAQAVDEYSAVLIDTIVQGDDIDGPLSYLEQRKTELESLLADQLGHASATRQAVDELASRMEVVGSLLVSAGEMVEAQGSQE</sequence>